<reference evidence="2 3" key="1">
    <citation type="journal article" date="2021" name="bioRxiv">
        <title>Chromosome-scale and haplotype-resolved genome assembly of a tetraploid potato cultivar.</title>
        <authorList>
            <person name="Sun H."/>
            <person name="Jiao W.-B."/>
            <person name="Krause K."/>
            <person name="Campoy J.A."/>
            <person name="Goel M."/>
            <person name="Folz-Donahue K."/>
            <person name="Kukat C."/>
            <person name="Huettel B."/>
            <person name="Schneeberger K."/>
        </authorList>
    </citation>
    <scope>NUCLEOTIDE SEQUENCE [LARGE SCALE GENOMIC DNA]</scope>
    <source>
        <strain evidence="2">SolTubOtavaFocal</strain>
        <tissue evidence="2">Leaves</tissue>
    </source>
</reference>
<dbReference type="Gene3D" id="1.20.1280.50">
    <property type="match status" value="1"/>
</dbReference>
<evidence type="ECO:0000259" key="1">
    <source>
        <dbReference type="PROSITE" id="PS50181"/>
    </source>
</evidence>
<name>A0ABQ7W8T0_SOLTU</name>
<dbReference type="EMBL" id="JAIVGD010000003">
    <property type="protein sequence ID" value="KAH0776400.1"/>
    <property type="molecule type" value="Genomic_DNA"/>
</dbReference>
<dbReference type="CDD" id="cd22160">
    <property type="entry name" value="F-box_AtFBL13-like"/>
    <property type="match status" value="1"/>
</dbReference>
<accession>A0ABQ7W8T0</accession>
<dbReference type="Pfam" id="PF00646">
    <property type="entry name" value="F-box"/>
    <property type="match status" value="1"/>
</dbReference>
<evidence type="ECO:0000313" key="3">
    <source>
        <dbReference type="Proteomes" id="UP000826656"/>
    </source>
</evidence>
<dbReference type="SUPFAM" id="SSF81383">
    <property type="entry name" value="F-box domain"/>
    <property type="match status" value="1"/>
</dbReference>
<sequence>MASSENYEFGSSSNLRISLLEKREVGVTEALDRISKLPDSLLVQILSVLPTQEAFTTSILSKRWRYVWPYVDRLVDVSSVVNAKLTFYTRCTKDVHALLEEDIDDEEDSCKDSHQVFGTLVLDYLQKLSCAIELTIGTWFREVMCMLQLEGVQIPEMKCKYLMLEELDLDKLNLFGVAGLL</sequence>
<proteinExistence type="predicted"/>
<dbReference type="PROSITE" id="PS50181">
    <property type="entry name" value="FBOX"/>
    <property type="match status" value="1"/>
</dbReference>
<gene>
    <name evidence="2" type="ORF">KY290_007811</name>
</gene>
<dbReference type="InterPro" id="IPR001810">
    <property type="entry name" value="F-box_dom"/>
</dbReference>
<dbReference type="InterPro" id="IPR053781">
    <property type="entry name" value="F-box_AtFBL13-like"/>
</dbReference>
<dbReference type="Proteomes" id="UP000826656">
    <property type="component" value="Unassembled WGS sequence"/>
</dbReference>
<comment type="caution">
    <text evidence="2">The sequence shown here is derived from an EMBL/GenBank/DDBJ whole genome shotgun (WGS) entry which is preliminary data.</text>
</comment>
<dbReference type="InterPro" id="IPR036047">
    <property type="entry name" value="F-box-like_dom_sf"/>
</dbReference>
<protein>
    <recommendedName>
        <fullName evidence="1">F-box domain-containing protein</fullName>
    </recommendedName>
</protein>
<dbReference type="PANTHER" id="PTHR32212">
    <property type="entry name" value="CYCLIN-LIKE F-BOX"/>
    <property type="match status" value="1"/>
</dbReference>
<keyword evidence="3" id="KW-1185">Reference proteome</keyword>
<organism evidence="2 3">
    <name type="scientific">Solanum tuberosum</name>
    <name type="common">Potato</name>
    <dbReference type="NCBI Taxonomy" id="4113"/>
    <lineage>
        <taxon>Eukaryota</taxon>
        <taxon>Viridiplantae</taxon>
        <taxon>Streptophyta</taxon>
        <taxon>Embryophyta</taxon>
        <taxon>Tracheophyta</taxon>
        <taxon>Spermatophyta</taxon>
        <taxon>Magnoliopsida</taxon>
        <taxon>eudicotyledons</taxon>
        <taxon>Gunneridae</taxon>
        <taxon>Pentapetalae</taxon>
        <taxon>asterids</taxon>
        <taxon>lamiids</taxon>
        <taxon>Solanales</taxon>
        <taxon>Solanaceae</taxon>
        <taxon>Solanoideae</taxon>
        <taxon>Solaneae</taxon>
        <taxon>Solanum</taxon>
    </lineage>
</organism>
<feature type="domain" description="F-box" evidence="1">
    <location>
        <begin position="31"/>
        <end position="67"/>
    </location>
</feature>
<evidence type="ECO:0000313" key="2">
    <source>
        <dbReference type="EMBL" id="KAH0776400.1"/>
    </source>
</evidence>
<dbReference type="PANTHER" id="PTHR32212:SF234">
    <property type="entry name" value="F-BOX_LRR-REPEAT PROTEIN 13-LIKE"/>
    <property type="match status" value="1"/>
</dbReference>